<name>A0A380ZM32_9BACE</name>
<reference evidence="7 8" key="1">
    <citation type="submission" date="2018-06" db="EMBL/GenBank/DDBJ databases">
        <authorList>
            <consortium name="Pathogen Informatics"/>
            <person name="Doyle S."/>
        </authorList>
    </citation>
    <scope>NUCLEOTIDE SEQUENCE [LARGE SCALE GENOMIC DNA]</scope>
    <source>
        <strain evidence="7 8">NCTC11155</strain>
    </source>
</reference>
<organism evidence="7 8">
    <name type="scientific">Bacteroides eggerthii</name>
    <dbReference type="NCBI Taxonomy" id="28111"/>
    <lineage>
        <taxon>Bacteria</taxon>
        <taxon>Pseudomonadati</taxon>
        <taxon>Bacteroidota</taxon>
        <taxon>Bacteroidia</taxon>
        <taxon>Bacteroidales</taxon>
        <taxon>Bacteroidaceae</taxon>
        <taxon>Bacteroides</taxon>
    </lineage>
</organism>
<keyword evidence="4" id="KW-0472">Membrane</keyword>
<proteinExistence type="inferred from homology"/>
<dbReference type="Gene3D" id="1.25.40.390">
    <property type="match status" value="1"/>
</dbReference>
<dbReference type="GO" id="GO:0009279">
    <property type="term" value="C:cell outer membrane"/>
    <property type="evidence" value="ECO:0007669"/>
    <property type="project" value="UniProtKB-SubCell"/>
</dbReference>
<evidence type="ECO:0000256" key="3">
    <source>
        <dbReference type="ARBA" id="ARBA00022729"/>
    </source>
</evidence>
<dbReference type="AlphaFoldDB" id="A0A380ZM32"/>
<evidence type="ECO:0000259" key="6">
    <source>
        <dbReference type="Pfam" id="PF07980"/>
    </source>
</evidence>
<evidence type="ECO:0000313" key="8">
    <source>
        <dbReference type="Proteomes" id="UP000254424"/>
    </source>
</evidence>
<dbReference type="InterPro" id="IPR012944">
    <property type="entry name" value="SusD_RagB_dom"/>
</dbReference>
<evidence type="ECO:0000256" key="5">
    <source>
        <dbReference type="ARBA" id="ARBA00023237"/>
    </source>
</evidence>
<dbReference type="Pfam" id="PF07980">
    <property type="entry name" value="SusD_RagB"/>
    <property type="match status" value="1"/>
</dbReference>
<gene>
    <name evidence="7" type="ORF">NCTC11155_03690</name>
</gene>
<keyword evidence="5" id="KW-0998">Cell outer membrane</keyword>
<evidence type="ECO:0000256" key="4">
    <source>
        <dbReference type="ARBA" id="ARBA00023136"/>
    </source>
</evidence>
<evidence type="ECO:0000256" key="1">
    <source>
        <dbReference type="ARBA" id="ARBA00004442"/>
    </source>
</evidence>
<feature type="domain" description="RagB/SusD" evidence="6">
    <location>
        <begin position="16"/>
        <end position="137"/>
    </location>
</feature>
<comment type="similarity">
    <text evidence="2">Belongs to the SusD family.</text>
</comment>
<sequence length="162" mass="18850">MAFRGHAYSRAGVAPFTASTGYGVAKFDNTSLDLYNRNQIGTAYTDAPIYWLSIIYLNYAEAKAELGTLTQLDLNNTINKLQARAGLPDMTTTPADDPANNMGVSNLIWEIRRCRRCELMFDNWYRYWDLIRWHQLELLDSKKHPNVFWVPIWKMWPILKKL</sequence>
<dbReference type="InterPro" id="IPR011990">
    <property type="entry name" value="TPR-like_helical_dom_sf"/>
</dbReference>
<keyword evidence="3" id="KW-0732">Signal</keyword>
<protein>
    <submittedName>
        <fullName evidence="7">RagB/SusD domain protein</fullName>
    </submittedName>
</protein>
<evidence type="ECO:0000313" key="7">
    <source>
        <dbReference type="EMBL" id="SUV47225.1"/>
    </source>
</evidence>
<comment type="subcellular location">
    <subcellularLocation>
        <location evidence="1">Cell outer membrane</location>
    </subcellularLocation>
</comment>
<dbReference type="EMBL" id="UFSX01000004">
    <property type="protein sequence ID" value="SUV47225.1"/>
    <property type="molecule type" value="Genomic_DNA"/>
</dbReference>
<accession>A0A380ZM32</accession>
<dbReference type="SUPFAM" id="SSF48452">
    <property type="entry name" value="TPR-like"/>
    <property type="match status" value="1"/>
</dbReference>
<dbReference type="Proteomes" id="UP000254424">
    <property type="component" value="Unassembled WGS sequence"/>
</dbReference>
<evidence type="ECO:0000256" key="2">
    <source>
        <dbReference type="ARBA" id="ARBA00006275"/>
    </source>
</evidence>